<evidence type="ECO:0000313" key="1">
    <source>
        <dbReference type="EMBL" id="VDD54357.1"/>
    </source>
</evidence>
<gene>
    <name evidence="1" type="ORF">BOLC8T47586H</name>
</gene>
<accession>A0A3P6F9D9</accession>
<organism evidence="1">
    <name type="scientific">Brassica oleracea</name>
    <name type="common">Wild cabbage</name>
    <dbReference type="NCBI Taxonomy" id="3712"/>
    <lineage>
        <taxon>Eukaryota</taxon>
        <taxon>Viridiplantae</taxon>
        <taxon>Streptophyta</taxon>
        <taxon>Embryophyta</taxon>
        <taxon>Tracheophyta</taxon>
        <taxon>Spermatophyta</taxon>
        <taxon>Magnoliopsida</taxon>
        <taxon>eudicotyledons</taxon>
        <taxon>Gunneridae</taxon>
        <taxon>Pentapetalae</taxon>
        <taxon>rosids</taxon>
        <taxon>malvids</taxon>
        <taxon>Brassicales</taxon>
        <taxon>Brassicaceae</taxon>
        <taxon>Brassiceae</taxon>
        <taxon>Brassica</taxon>
    </lineage>
</organism>
<sequence length="76" mass="8945">MVFDPHLFPNVSSHRIGILWLLQEQSNVRGATLVMHKHLRRTLPQRRLKVQISSALQRLLVTILTMMLRFLMLVED</sequence>
<protein>
    <submittedName>
        <fullName evidence="1">Uncharacterized protein</fullName>
    </submittedName>
</protein>
<dbReference type="AlphaFoldDB" id="A0A3P6F9D9"/>
<dbReference type="EMBL" id="LR031879">
    <property type="protein sequence ID" value="VDD54357.1"/>
    <property type="molecule type" value="Genomic_DNA"/>
</dbReference>
<proteinExistence type="predicted"/>
<name>A0A3P6F9D9_BRAOL</name>
<reference evidence="1" key="1">
    <citation type="submission" date="2018-11" db="EMBL/GenBank/DDBJ databases">
        <authorList>
            <consortium name="Genoscope - CEA"/>
            <person name="William W."/>
        </authorList>
    </citation>
    <scope>NUCLEOTIDE SEQUENCE</scope>
</reference>